<keyword evidence="6" id="KW-0503">Monooxygenase</keyword>
<gene>
    <name evidence="8" type="ORF">HYH03_018762</name>
</gene>
<dbReference type="PANTHER" id="PTHR43539">
    <property type="entry name" value="FLAVIN-BINDING MONOOXYGENASE-LIKE PROTEIN (AFU_ORTHOLOGUE AFUA_4G09220)"/>
    <property type="match status" value="1"/>
</dbReference>
<evidence type="ECO:0000256" key="7">
    <source>
        <dbReference type="SAM" id="MobiDB-lite"/>
    </source>
</evidence>
<feature type="region of interest" description="Disordered" evidence="7">
    <location>
        <begin position="584"/>
        <end position="654"/>
    </location>
</feature>
<protein>
    <recommendedName>
        <fullName evidence="6">Flavin-containing monooxygenase</fullName>
        <ecNumber evidence="6">1.-.-.-</ecNumber>
    </recommendedName>
</protein>
<feature type="compositionally biased region" description="Gly residues" evidence="7">
    <location>
        <begin position="850"/>
        <end position="860"/>
    </location>
</feature>
<evidence type="ECO:0000256" key="2">
    <source>
        <dbReference type="ARBA" id="ARBA00022630"/>
    </source>
</evidence>
<feature type="region of interest" description="Disordered" evidence="7">
    <location>
        <begin position="554"/>
        <end position="573"/>
    </location>
</feature>
<evidence type="ECO:0000256" key="6">
    <source>
        <dbReference type="RuleBase" id="RU361177"/>
    </source>
</evidence>
<feature type="compositionally biased region" description="Pro residues" evidence="7">
    <location>
        <begin position="1109"/>
        <end position="1127"/>
    </location>
</feature>
<dbReference type="OrthoDB" id="66881at2759"/>
<dbReference type="GO" id="GO:0050661">
    <property type="term" value="F:NADP binding"/>
    <property type="evidence" value="ECO:0007669"/>
    <property type="project" value="InterPro"/>
</dbReference>
<dbReference type="Proteomes" id="UP000612055">
    <property type="component" value="Unassembled WGS sequence"/>
</dbReference>
<dbReference type="PRINTS" id="PR00370">
    <property type="entry name" value="FMOXYGENASE"/>
</dbReference>
<sequence>MPTEAEAPSASAMLVPAPGLLRRCLVVGAGVAGLQVARQMLRLGAQVLVLESSASVGGVWSANYVGYALQVPWRHYQFPEFLWPKHLQPDTEYPTGEQVQQYVLAYAEHFDLYRHVRFNCKLLRMRWSPEARTWEALYCDTLQERFFKVTVDYVCICTGIYSNPYIPDYAGAESFAGTQVHARDFTDLSLARGRRVLLVGSGKTALDLVCGLVAAHLAASVTMLYRQAHWPVPRTVLGMSIRHVLFNRAVACMLPPYYSAGKAGQAAGAISKPLRRLFWKGMESMIASKFRITRKVRPRVPLPTDLFYGGQILDDRLDEQLELESLTTIKGEINRFVRNGVILQDGSFLAADVVLYCTGYTKSYEFLDGDMRSRLGLQKDGLYLYRNCLPHAIPHVAFIGSEVSTYNNILTHGLQALWLAHVLSGDIKLPPSSWMADDIRAQQRWRREIMPPQRNRGAVVQLYMQHYHDQLLGDMGRSPKRKGANPVAECFGAYTAEDYGDLLHRHCPVLSAAAAADASLHARAAAAAAAAASAAGLAARGSAAAPPAGELELPAASSGRAHSTLTGRGTDSGYSSGGFAASGAACGGRTSNTGGSGRWTGGRPSGGSRWGGGWGLGPSSCPEDSEETACSGPNARATPATGASPGGVGTGVGVSASPGGGGGYIVVDSGAGGWTESSGVAAGTISSGGGGAAADGGGRASGGAGAKLAKMLSWAQRFRPAAAAPRPLAPPTSGPLLAPLPAPLPAPASPTGRAVSAAPPAAATGAPVAATATQPQLLPRRPSSPAGPPVPSRFSAEYAAWPGSSRAVGATAPPVHRTRSLELPTGYYQANATAAMAAAAAAAAAAGPEGSAGGGGGGGDLPRPRRRAPSVASYDPHAYDPSYQQQPHAHHHHHHQQQQQYHHSHAHAYPADAPCSTCGAGGARPCSDGGRFASAPRAPAGAPASSHSRHSSHSMHSTQSHSSNPRPHSTHSSQRPHSPHSHHSQHAIPGPYSQGHSHRGPPPPEPYAQPGWAVSPTASSRAAAMSRLNPLSPRLHTPNTGFGGFEVVEEEEPRRRHPRRRHHRRSTSPDYRDPDARVGGVSPEPRRRRRSSSRRGSSRRASQRSGEPIPVPLMRAPPPFPAAPLGPPTPDAAVASVLAAAVAVDAREATAAASRQAATVGILLDDTPDDGEEDGDGGGGSGCVDADVLASLPYRRFTMPAAAAAAEASYTSPWTASASASAIASAMSPGILDSSSTTTSVRTYGGTNSAMAPSSFDASRSSAMPAPAFSALPDSASVSGPVDGGTKAGEGPAVAGPASHASTAAGVPVPQDGWHGESQGASPCAAPQPDPEHQHPQQQLPPQPPFLIPRRFSSAVGRVGSAVIPSTASASLSLWGEGAGVSPVVGLGAGAGTGLHVDLGPGMGPVEL</sequence>
<evidence type="ECO:0000256" key="5">
    <source>
        <dbReference type="ARBA" id="ARBA00047707"/>
    </source>
</evidence>
<dbReference type="Pfam" id="PF00743">
    <property type="entry name" value="FMO-like"/>
    <property type="match status" value="2"/>
</dbReference>
<dbReference type="PANTHER" id="PTHR43539:SF78">
    <property type="entry name" value="FLAVIN-CONTAINING MONOOXYGENASE"/>
    <property type="match status" value="1"/>
</dbReference>
<dbReference type="Gene3D" id="3.50.50.60">
    <property type="entry name" value="FAD/NAD(P)-binding domain"/>
    <property type="match status" value="1"/>
</dbReference>
<dbReference type="EC" id="1.-.-.-" evidence="6"/>
<feature type="compositionally biased region" description="Basic residues" evidence="7">
    <location>
        <begin position="1055"/>
        <end position="1066"/>
    </location>
</feature>
<feature type="compositionally biased region" description="Polar residues" evidence="7">
    <location>
        <begin position="560"/>
        <end position="569"/>
    </location>
</feature>
<dbReference type="InterPro" id="IPR000960">
    <property type="entry name" value="Flavin_mOase"/>
</dbReference>
<feature type="compositionally biased region" description="Basic residues" evidence="7">
    <location>
        <begin position="1086"/>
        <end position="1102"/>
    </location>
</feature>
<evidence type="ECO:0000313" key="8">
    <source>
        <dbReference type="EMBL" id="KAG2482298.1"/>
    </source>
</evidence>
<feature type="region of interest" description="Disordered" evidence="7">
    <location>
        <begin position="724"/>
        <end position="791"/>
    </location>
</feature>
<dbReference type="InterPro" id="IPR050982">
    <property type="entry name" value="Auxin_biosynth/cation_transpt"/>
</dbReference>
<dbReference type="GO" id="GO:0004499">
    <property type="term" value="F:N,N-dimethylaniline monooxygenase activity"/>
    <property type="evidence" value="ECO:0007669"/>
    <property type="project" value="InterPro"/>
</dbReference>
<comment type="cofactor">
    <cofactor evidence="6">
        <name>FAD</name>
        <dbReference type="ChEBI" id="CHEBI:57692"/>
    </cofactor>
</comment>
<evidence type="ECO:0000313" key="9">
    <source>
        <dbReference type="Proteomes" id="UP000612055"/>
    </source>
</evidence>
<comment type="caution">
    <text evidence="8">The sequence shown here is derived from an EMBL/GenBank/DDBJ whole genome shotgun (WGS) entry which is preliminary data.</text>
</comment>
<comment type="catalytic activity">
    <reaction evidence="5">
        <text>indole-3-pyruvate + NADPH + O2 + H(+) = (indol-3-yl)acetate + CO2 + NADP(+) + H2O</text>
        <dbReference type="Rhea" id="RHEA:34331"/>
        <dbReference type="ChEBI" id="CHEBI:15377"/>
        <dbReference type="ChEBI" id="CHEBI:15378"/>
        <dbReference type="ChEBI" id="CHEBI:15379"/>
        <dbReference type="ChEBI" id="CHEBI:16526"/>
        <dbReference type="ChEBI" id="CHEBI:17640"/>
        <dbReference type="ChEBI" id="CHEBI:30854"/>
        <dbReference type="ChEBI" id="CHEBI:57783"/>
        <dbReference type="ChEBI" id="CHEBI:58349"/>
        <dbReference type="EC" id="1.14.13.168"/>
    </reaction>
</comment>
<dbReference type="GO" id="GO:0050660">
    <property type="term" value="F:flavin adenine dinucleotide binding"/>
    <property type="evidence" value="ECO:0007669"/>
    <property type="project" value="InterPro"/>
</dbReference>
<feature type="compositionally biased region" description="Low complexity" evidence="7">
    <location>
        <begin position="931"/>
        <end position="946"/>
    </location>
</feature>
<evidence type="ECO:0000256" key="3">
    <source>
        <dbReference type="ARBA" id="ARBA00022827"/>
    </source>
</evidence>
<keyword evidence="3 6" id="KW-0274">FAD</keyword>
<organism evidence="8 9">
    <name type="scientific">Edaphochlamys debaryana</name>
    <dbReference type="NCBI Taxonomy" id="47281"/>
    <lineage>
        <taxon>Eukaryota</taxon>
        <taxon>Viridiplantae</taxon>
        <taxon>Chlorophyta</taxon>
        <taxon>core chlorophytes</taxon>
        <taxon>Chlorophyceae</taxon>
        <taxon>CS clade</taxon>
        <taxon>Chlamydomonadales</taxon>
        <taxon>Chlamydomonadales incertae sedis</taxon>
        <taxon>Edaphochlamys</taxon>
    </lineage>
</organism>
<feature type="compositionally biased region" description="Low complexity" evidence="7">
    <location>
        <begin position="584"/>
        <end position="593"/>
    </location>
</feature>
<dbReference type="InterPro" id="IPR036188">
    <property type="entry name" value="FAD/NAD-bd_sf"/>
</dbReference>
<name>A0A835XE12_9CHLO</name>
<keyword evidence="4 6" id="KW-0560">Oxidoreductase</keyword>
<feature type="compositionally biased region" description="Gly residues" evidence="7">
    <location>
        <begin position="594"/>
        <end position="616"/>
    </location>
</feature>
<keyword evidence="9" id="KW-1185">Reference proteome</keyword>
<feature type="region of interest" description="Disordered" evidence="7">
    <location>
        <begin position="931"/>
        <end position="1127"/>
    </location>
</feature>
<feature type="region of interest" description="Disordered" evidence="7">
    <location>
        <begin position="1275"/>
        <end position="1346"/>
    </location>
</feature>
<feature type="compositionally biased region" description="Low complexity" evidence="7">
    <location>
        <begin position="954"/>
        <end position="976"/>
    </location>
</feature>
<proteinExistence type="inferred from homology"/>
<evidence type="ECO:0000256" key="4">
    <source>
        <dbReference type="ARBA" id="ARBA00023002"/>
    </source>
</evidence>
<dbReference type="SUPFAM" id="SSF51905">
    <property type="entry name" value="FAD/NAD(P)-binding domain"/>
    <property type="match status" value="2"/>
</dbReference>
<comment type="similarity">
    <text evidence="1 6">Belongs to the FMO family.</text>
</comment>
<feature type="compositionally biased region" description="Low complexity" evidence="7">
    <location>
        <begin position="749"/>
        <end position="773"/>
    </location>
</feature>
<evidence type="ECO:0000256" key="1">
    <source>
        <dbReference type="ARBA" id="ARBA00009183"/>
    </source>
</evidence>
<dbReference type="InterPro" id="IPR020946">
    <property type="entry name" value="Flavin_mOase-like"/>
</dbReference>
<feature type="compositionally biased region" description="Basic residues" evidence="7">
    <location>
        <begin position="888"/>
        <end position="906"/>
    </location>
</feature>
<feature type="region of interest" description="Disordered" evidence="7">
    <location>
        <begin position="847"/>
        <end position="907"/>
    </location>
</feature>
<keyword evidence="2 6" id="KW-0285">Flavoprotein</keyword>
<feature type="compositionally biased region" description="Pro residues" evidence="7">
    <location>
        <begin position="727"/>
        <end position="748"/>
    </location>
</feature>
<accession>A0A835XE12</accession>
<dbReference type="EMBL" id="JAEHOE010000235">
    <property type="protein sequence ID" value="KAG2482298.1"/>
    <property type="molecule type" value="Genomic_DNA"/>
</dbReference>
<reference evidence="8" key="1">
    <citation type="journal article" date="2020" name="bioRxiv">
        <title>Comparative genomics of Chlamydomonas.</title>
        <authorList>
            <person name="Craig R.J."/>
            <person name="Hasan A.R."/>
            <person name="Ness R.W."/>
            <person name="Keightley P.D."/>
        </authorList>
    </citation>
    <scope>NUCLEOTIDE SEQUENCE</scope>
    <source>
        <strain evidence="8">CCAP 11/70</strain>
    </source>
</reference>
<dbReference type="GO" id="GO:0103075">
    <property type="term" value="F:indole-3-pyruvate monooxygenase activity"/>
    <property type="evidence" value="ECO:0007669"/>
    <property type="project" value="UniProtKB-EC"/>
</dbReference>
<feature type="compositionally biased region" description="Gly residues" evidence="7">
    <location>
        <begin position="644"/>
        <end position="654"/>
    </location>
</feature>